<comment type="caution">
    <text evidence="1">The sequence shown here is derived from an EMBL/GenBank/DDBJ whole genome shotgun (WGS) entry which is preliminary data.</text>
</comment>
<gene>
    <name evidence="1" type="ORF">ACJMK2_015848</name>
</gene>
<proteinExistence type="predicted"/>
<name>A0ABD3UUJ6_SINWO</name>
<protein>
    <submittedName>
        <fullName evidence="1">Uncharacterized protein</fullName>
    </submittedName>
</protein>
<dbReference type="AlphaFoldDB" id="A0ABD3UUJ6"/>
<evidence type="ECO:0000313" key="1">
    <source>
        <dbReference type="EMBL" id="KAL3852173.1"/>
    </source>
</evidence>
<dbReference type="EMBL" id="JBJQND010000015">
    <property type="protein sequence ID" value="KAL3852173.1"/>
    <property type="molecule type" value="Genomic_DNA"/>
</dbReference>
<dbReference type="Proteomes" id="UP001634394">
    <property type="component" value="Unassembled WGS sequence"/>
</dbReference>
<keyword evidence="2" id="KW-1185">Reference proteome</keyword>
<reference evidence="1 2" key="1">
    <citation type="submission" date="2024-11" db="EMBL/GenBank/DDBJ databases">
        <title>Chromosome-level genome assembly of the freshwater bivalve Anodonta woodiana.</title>
        <authorList>
            <person name="Chen X."/>
        </authorList>
    </citation>
    <scope>NUCLEOTIDE SEQUENCE [LARGE SCALE GENOMIC DNA]</scope>
    <source>
        <strain evidence="1">MN2024</strain>
        <tissue evidence="1">Gills</tissue>
    </source>
</reference>
<evidence type="ECO:0000313" key="2">
    <source>
        <dbReference type="Proteomes" id="UP001634394"/>
    </source>
</evidence>
<accession>A0ABD3UUJ6</accession>
<sequence length="140" mass="15628">MPGGQHAWRHHAWRTACLEVSMPGGQHAWRTSCLEVSMPGGQHAWRSACLEDSMPGGQHAWRSACLEDSMPGGQHAWRTACLEDSMPYANTLNLCRTDIMVFSSSVELYRFRCVIKIGSEHLLTHAGLQIGKLENYCTLD</sequence>
<organism evidence="1 2">
    <name type="scientific">Sinanodonta woodiana</name>
    <name type="common">Chinese pond mussel</name>
    <name type="synonym">Anodonta woodiana</name>
    <dbReference type="NCBI Taxonomy" id="1069815"/>
    <lineage>
        <taxon>Eukaryota</taxon>
        <taxon>Metazoa</taxon>
        <taxon>Spiralia</taxon>
        <taxon>Lophotrochozoa</taxon>
        <taxon>Mollusca</taxon>
        <taxon>Bivalvia</taxon>
        <taxon>Autobranchia</taxon>
        <taxon>Heteroconchia</taxon>
        <taxon>Palaeoheterodonta</taxon>
        <taxon>Unionida</taxon>
        <taxon>Unionoidea</taxon>
        <taxon>Unionidae</taxon>
        <taxon>Unioninae</taxon>
        <taxon>Sinanodonta</taxon>
    </lineage>
</organism>